<dbReference type="RefSeq" id="WP_135253775.1">
    <property type="nucleotide sequence ID" value="NZ_CP038865.1"/>
</dbReference>
<evidence type="ECO:0000313" key="2">
    <source>
        <dbReference type="EMBL" id="TFZ42597.1"/>
    </source>
</evidence>
<dbReference type="EMBL" id="CP038865">
    <property type="protein sequence ID" value="QCA29481.1"/>
    <property type="molecule type" value="Genomic_DNA"/>
</dbReference>
<dbReference type="Proteomes" id="UP000296883">
    <property type="component" value="Chromosome"/>
</dbReference>
<reference evidence="2 4" key="1">
    <citation type="submission" date="2019-03" db="EMBL/GenBank/DDBJ databases">
        <title>Vagococcus sp. was isolated fron gut of Carduelis flavirostris.</title>
        <authorList>
            <person name="Ge Y."/>
        </authorList>
    </citation>
    <scope>NUCLEOTIDE SEQUENCE [LARGE SCALE GENOMIC DNA]</scope>
    <source>
        <strain evidence="2 4">CF-210</strain>
    </source>
</reference>
<evidence type="ECO:0000313" key="3">
    <source>
        <dbReference type="Proteomes" id="UP000296883"/>
    </source>
</evidence>
<organism evidence="2 4">
    <name type="scientific">Vagococcus xieshaowenii</name>
    <dbReference type="NCBI Taxonomy" id="2562451"/>
    <lineage>
        <taxon>Bacteria</taxon>
        <taxon>Bacillati</taxon>
        <taxon>Bacillota</taxon>
        <taxon>Bacilli</taxon>
        <taxon>Lactobacillales</taxon>
        <taxon>Enterococcaceae</taxon>
        <taxon>Vagococcus</taxon>
    </lineage>
</organism>
<protein>
    <submittedName>
        <fullName evidence="2">Uncharacterized protein</fullName>
    </submittedName>
</protein>
<dbReference type="EMBL" id="SRHU01000009">
    <property type="protein sequence ID" value="TFZ42597.1"/>
    <property type="molecule type" value="Genomic_DNA"/>
</dbReference>
<dbReference type="GO" id="GO:0003677">
    <property type="term" value="F:DNA binding"/>
    <property type="evidence" value="ECO:0007669"/>
    <property type="project" value="InterPro"/>
</dbReference>
<dbReference type="Proteomes" id="UP000297725">
    <property type="component" value="Unassembled WGS sequence"/>
</dbReference>
<name>A0AAJ5EG25_9ENTE</name>
<sequence>MNFQKLLYKDMGTKVNDFRKKNNKTQDNLIEDISQKYHYSFDRQRISAIENGKTDPRKNPYLMSSLQLDIFSNMLNIDKTTFIFGDKQDREKLIKLILLSIIMNGDKDRFDKDIQLPFLKSVKNPFEYEQTGHDYLIYQFTDANSHSVFKDENKLLINSEEFNNFINSSFPFFANKENIDKYNILYTGYSKDLLEPSTLLIKLLFGNLKFAKSFIEHFTNINIAYGTFKEEALNLLQNKGVYGSLAIDWTLTYFPQFITAFEELWDNKKDVLMKFFDEQIFRLSNDAHALKKLNDKHFNYVIQSEAFIYLLQELLTVDEYTHDTAIGHNHVRSRIQAALNMNPELNAKRDITSNYYDVNQLGYDIDILTQCYSKLSEDNDVKDIHLFAKRYVDIKTV</sequence>
<dbReference type="CDD" id="cd00093">
    <property type="entry name" value="HTH_XRE"/>
    <property type="match status" value="1"/>
</dbReference>
<dbReference type="AlphaFoldDB" id="A0AAJ5EG25"/>
<dbReference type="SUPFAM" id="SSF46458">
    <property type="entry name" value="Globin-like"/>
    <property type="match status" value="1"/>
</dbReference>
<reference evidence="1 3" key="2">
    <citation type="journal article" date="2020" name="Int. J. Syst. Evol. Microbiol.">
        <title>Vagococcus xieshaowenii sp. nov., isolated from snow finch (Montifringilla taczanowskii) cloacal content.</title>
        <authorList>
            <person name="Ge Y."/>
            <person name="Yang J."/>
            <person name="Lai X.H."/>
            <person name="Zhang G."/>
            <person name="Jin D."/>
            <person name="Lu S."/>
            <person name="Wang B."/>
            <person name="Huang Y."/>
            <person name="Huang Y."/>
            <person name="Ren Z."/>
            <person name="Zhang X."/>
            <person name="Xu J."/>
        </authorList>
    </citation>
    <scope>NUCLEOTIDE SEQUENCE [LARGE SCALE GENOMIC DNA]</scope>
    <source>
        <strain evidence="3">personal::cf-49</strain>
        <strain evidence="1">Personal::cf-49</strain>
    </source>
</reference>
<keyword evidence="3" id="KW-1185">Reference proteome</keyword>
<dbReference type="InterPro" id="IPR009050">
    <property type="entry name" value="Globin-like_sf"/>
</dbReference>
<evidence type="ECO:0000313" key="4">
    <source>
        <dbReference type="Proteomes" id="UP000297725"/>
    </source>
</evidence>
<dbReference type="InterPro" id="IPR001387">
    <property type="entry name" value="Cro/C1-type_HTH"/>
</dbReference>
<proteinExistence type="predicted"/>
<accession>A0AAJ5EG25</accession>
<dbReference type="InterPro" id="IPR010982">
    <property type="entry name" value="Lambda_DNA-bd_dom_sf"/>
</dbReference>
<evidence type="ECO:0000313" key="1">
    <source>
        <dbReference type="EMBL" id="QCA29481.1"/>
    </source>
</evidence>
<gene>
    <name evidence="2" type="ORF">E4031_02575</name>
    <name evidence="1" type="ORF">E4Z98_09175</name>
</gene>
<dbReference type="Gene3D" id="1.10.260.40">
    <property type="entry name" value="lambda repressor-like DNA-binding domains"/>
    <property type="match status" value="1"/>
</dbReference>